<evidence type="ECO:0000313" key="1">
    <source>
        <dbReference type="EMBL" id="CDM38347.1"/>
    </source>
</evidence>
<dbReference type="Proteomes" id="UP000030686">
    <property type="component" value="Unassembled WGS sequence"/>
</dbReference>
<reference evidence="1" key="1">
    <citation type="journal article" date="2014" name="Nat. Commun.">
        <title>Multiple recent horizontal transfers of a large genomic region in cheese making fungi.</title>
        <authorList>
            <person name="Cheeseman K."/>
            <person name="Ropars J."/>
            <person name="Renault P."/>
            <person name="Dupont J."/>
            <person name="Gouzy J."/>
            <person name="Branca A."/>
            <person name="Abraham A.L."/>
            <person name="Ceppi M."/>
            <person name="Conseiller E."/>
            <person name="Debuchy R."/>
            <person name="Malagnac F."/>
            <person name="Goarin A."/>
            <person name="Silar P."/>
            <person name="Lacoste S."/>
            <person name="Sallet E."/>
            <person name="Bensimon A."/>
            <person name="Giraud T."/>
            <person name="Brygoo Y."/>
        </authorList>
    </citation>
    <scope>NUCLEOTIDE SEQUENCE [LARGE SCALE GENOMIC DNA]</scope>
    <source>
        <strain evidence="1">FM164</strain>
    </source>
</reference>
<keyword evidence="2" id="KW-1185">Reference proteome</keyword>
<name>W6R933_PENRF</name>
<accession>W6R933</accession>
<organism evidence="1 2">
    <name type="scientific">Penicillium roqueforti (strain FM164)</name>
    <dbReference type="NCBI Taxonomy" id="1365484"/>
    <lineage>
        <taxon>Eukaryota</taxon>
        <taxon>Fungi</taxon>
        <taxon>Dikarya</taxon>
        <taxon>Ascomycota</taxon>
        <taxon>Pezizomycotina</taxon>
        <taxon>Eurotiomycetes</taxon>
        <taxon>Eurotiomycetidae</taxon>
        <taxon>Eurotiales</taxon>
        <taxon>Aspergillaceae</taxon>
        <taxon>Penicillium</taxon>
    </lineage>
</organism>
<protein>
    <submittedName>
        <fullName evidence="1">Uncharacterized protein</fullName>
    </submittedName>
</protein>
<sequence>MPFDSAQIVCPLSHCVHTIPEADERPEHDELMNTWIDIDPFEAESRWAVPDNADHFNFGPDWRCVYNVLAEIAAPLSPGVEDKWIPRFRGPG</sequence>
<evidence type="ECO:0000313" key="2">
    <source>
        <dbReference type="Proteomes" id="UP000030686"/>
    </source>
</evidence>
<proteinExistence type="predicted"/>
<dbReference type="AlphaFoldDB" id="W6R933"/>
<gene>
    <name evidence="1" type="ORF">PROQFM164_S11g000050</name>
</gene>
<dbReference type="STRING" id="1365484.W6R933"/>
<dbReference type="EMBL" id="HG792025">
    <property type="protein sequence ID" value="CDM38347.1"/>
    <property type="molecule type" value="Genomic_DNA"/>
</dbReference>
<dbReference type="OrthoDB" id="4364812at2759"/>